<dbReference type="InterPro" id="IPR011701">
    <property type="entry name" value="MFS"/>
</dbReference>
<evidence type="ECO:0000259" key="6">
    <source>
        <dbReference type="PROSITE" id="PS50850"/>
    </source>
</evidence>
<feature type="transmembrane region" description="Helical" evidence="5">
    <location>
        <begin position="285"/>
        <end position="306"/>
    </location>
</feature>
<dbReference type="SUPFAM" id="SSF103473">
    <property type="entry name" value="MFS general substrate transporter"/>
    <property type="match status" value="1"/>
</dbReference>
<dbReference type="InterPro" id="IPR020846">
    <property type="entry name" value="MFS_dom"/>
</dbReference>
<feature type="transmembrane region" description="Helical" evidence="5">
    <location>
        <begin position="413"/>
        <end position="439"/>
    </location>
</feature>
<evidence type="ECO:0000256" key="4">
    <source>
        <dbReference type="ARBA" id="ARBA00023136"/>
    </source>
</evidence>
<dbReference type="GO" id="GO:0005886">
    <property type="term" value="C:plasma membrane"/>
    <property type="evidence" value="ECO:0007669"/>
    <property type="project" value="UniProtKB-SubCell"/>
</dbReference>
<protein>
    <submittedName>
        <fullName evidence="7">MFS transporter</fullName>
    </submittedName>
</protein>
<feature type="transmembrane region" description="Helical" evidence="5">
    <location>
        <begin position="148"/>
        <end position="170"/>
    </location>
</feature>
<dbReference type="Gene3D" id="1.20.1250.20">
    <property type="entry name" value="MFS general substrate transporter like domains"/>
    <property type="match status" value="2"/>
</dbReference>
<dbReference type="PROSITE" id="PS50850">
    <property type="entry name" value="MFS"/>
    <property type="match status" value="1"/>
</dbReference>
<proteinExistence type="predicted"/>
<sequence>MNNAQVETSSSLISETSEIEIVKTTISSDIISKSKDKFTKDAIRTSLKASTVDGIFAGIFGITTGGILLSNFLVELGASPMTFGLLASIPMLVNLIQPLGAYISERFHSRCQYSLLIYAPSRLIWLILVIGIAAFSQKLIDSQQLVTLTLLIVLVSHLWGGLGSASWLSWIATLVHRRLRGRYFGIRNSVASLTNLICVPVAGLAVSHWYGGTLQGYGVALLIGILFGVMSLGCQYFKLDINPQAQNAVVTDAKNLDVTTNRQIADVNLISQPKFWQSIRKDTNFLMFLLYFSVWMFAVNLCNPFFNLYMLDTLDLDVTWVTLYSSLQAGANMLMLILWGRLADKIGNRSVLFFMGILVAIAPLLWLGIGYTSLDMWLWLPMLHIFLGGSGAAIDLCGNNMQLEVAPLKNQSIYFATIAAVAGLCGAFGTIIGGFLVQINFCGGLLGLFVFSTIFRLVALLPLIFVQESRGRQSFIQAFQLFQPFRLRLRG</sequence>
<evidence type="ECO:0000313" key="7">
    <source>
        <dbReference type="EMBL" id="MBW4431761.1"/>
    </source>
</evidence>
<feature type="transmembrane region" description="Helical" evidence="5">
    <location>
        <begin position="54"/>
        <end position="74"/>
    </location>
</feature>
<evidence type="ECO:0000256" key="5">
    <source>
        <dbReference type="SAM" id="Phobius"/>
    </source>
</evidence>
<dbReference type="InterPro" id="IPR052528">
    <property type="entry name" value="Sugar_transport-like"/>
</dbReference>
<feature type="transmembrane region" description="Helical" evidence="5">
    <location>
        <begin position="377"/>
        <end position="401"/>
    </location>
</feature>
<name>A0A9E3H6W6_9NOST</name>
<dbReference type="PANTHER" id="PTHR23526">
    <property type="entry name" value="INTEGRAL MEMBRANE TRANSPORT PROTEIN-RELATED"/>
    <property type="match status" value="1"/>
</dbReference>
<keyword evidence="4 5" id="KW-0472">Membrane</keyword>
<feature type="domain" description="Major facilitator superfamily (MFS) profile" evidence="6">
    <location>
        <begin position="42"/>
        <end position="470"/>
    </location>
</feature>
<feature type="transmembrane region" description="Helical" evidence="5">
    <location>
        <begin position="115"/>
        <end position="136"/>
    </location>
</feature>
<dbReference type="Pfam" id="PF07690">
    <property type="entry name" value="MFS_1"/>
    <property type="match status" value="1"/>
</dbReference>
<dbReference type="EMBL" id="JAHHHW010000074">
    <property type="protein sequence ID" value="MBW4431761.1"/>
    <property type="molecule type" value="Genomic_DNA"/>
</dbReference>
<dbReference type="GO" id="GO:0022857">
    <property type="term" value="F:transmembrane transporter activity"/>
    <property type="evidence" value="ECO:0007669"/>
    <property type="project" value="InterPro"/>
</dbReference>
<dbReference type="PANTHER" id="PTHR23526:SF2">
    <property type="entry name" value="MAJOR FACILITATOR SUPERFAMILY (MFS) PROFILE DOMAIN-CONTAINING PROTEIN"/>
    <property type="match status" value="1"/>
</dbReference>
<feature type="transmembrane region" description="Helical" evidence="5">
    <location>
        <begin position="445"/>
        <end position="466"/>
    </location>
</feature>
<reference evidence="7" key="1">
    <citation type="submission" date="2021-05" db="EMBL/GenBank/DDBJ databases">
        <authorList>
            <person name="Pietrasiak N."/>
            <person name="Ward R."/>
            <person name="Stajich J.E."/>
            <person name="Kurbessoian T."/>
        </authorList>
    </citation>
    <scope>NUCLEOTIDE SEQUENCE</scope>
    <source>
        <strain evidence="7">HA4357-MV3</strain>
    </source>
</reference>
<accession>A0A9E3H6W6</accession>
<feature type="transmembrane region" description="Helical" evidence="5">
    <location>
        <begin position="190"/>
        <end position="210"/>
    </location>
</feature>
<comment type="caution">
    <text evidence="7">The sequence shown here is derived from an EMBL/GenBank/DDBJ whole genome shotgun (WGS) entry which is preliminary data.</text>
</comment>
<evidence type="ECO:0000313" key="8">
    <source>
        <dbReference type="Proteomes" id="UP000813215"/>
    </source>
</evidence>
<dbReference type="Proteomes" id="UP000813215">
    <property type="component" value="Unassembled WGS sequence"/>
</dbReference>
<evidence type="ECO:0000256" key="3">
    <source>
        <dbReference type="ARBA" id="ARBA00022989"/>
    </source>
</evidence>
<dbReference type="AlphaFoldDB" id="A0A9E3H6W6"/>
<keyword evidence="3 5" id="KW-1133">Transmembrane helix</keyword>
<feature type="transmembrane region" description="Helical" evidence="5">
    <location>
        <begin position="351"/>
        <end position="371"/>
    </location>
</feature>
<feature type="transmembrane region" description="Helical" evidence="5">
    <location>
        <begin position="318"/>
        <end position="339"/>
    </location>
</feature>
<dbReference type="InterPro" id="IPR036259">
    <property type="entry name" value="MFS_trans_sf"/>
</dbReference>
<keyword evidence="2 5" id="KW-0812">Transmembrane</keyword>
<evidence type="ECO:0000256" key="2">
    <source>
        <dbReference type="ARBA" id="ARBA00022692"/>
    </source>
</evidence>
<reference evidence="7" key="2">
    <citation type="journal article" date="2022" name="Microbiol. Resour. Announc.">
        <title>Metagenome Sequencing to Explore Phylogenomics of Terrestrial Cyanobacteria.</title>
        <authorList>
            <person name="Ward R.D."/>
            <person name="Stajich J.E."/>
            <person name="Johansen J.R."/>
            <person name="Huntemann M."/>
            <person name="Clum A."/>
            <person name="Foster B."/>
            <person name="Foster B."/>
            <person name="Roux S."/>
            <person name="Palaniappan K."/>
            <person name="Varghese N."/>
            <person name="Mukherjee S."/>
            <person name="Reddy T.B.K."/>
            <person name="Daum C."/>
            <person name="Copeland A."/>
            <person name="Chen I.A."/>
            <person name="Ivanova N.N."/>
            <person name="Kyrpides N.C."/>
            <person name="Shapiro N."/>
            <person name="Eloe-Fadrosh E.A."/>
            <person name="Pietrasiak N."/>
        </authorList>
    </citation>
    <scope>NUCLEOTIDE SEQUENCE</scope>
    <source>
        <strain evidence="7">HA4357-MV3</strain>
    </source>
</reference>
<comment type="subcellular location">
    <subcellularLocation>
        <location evidence="1">Cell membrane</location>
        <topology evidence="1">Multi-pass membrane protein</topology>
    </subcellularLocation>
</comment>
<feature type="transmembrane region" description="Helical" evidence="5">
    <location>
        <begin position="80"/>
        <end position="103"/>
    </location>
</feature>
<evidence type="ECO:0000256" key="1">
    <source>
        <dbReference type="ARBA" id="ARBA00004651"/>
    </source>
</evidence>
<feature type="transmembrane region" description="Helical" evidence="5">
    <location>
        <begin position="216"/>
        <end position="237"/>
    </location>
</feature>
<gene>
    <name evidence="7" type="ORF">KME28_08540</name>
</gene>
<organism evidence="7 8">
    <name type="scientific">Pelatocladus maniniholoensis HA4357-MV3</name>
    <dbReference type="NCBI Taxonomy" id="1117104"/>
    <lineage>
        <taxon>Bacteria</taxon>
        <taxon>Bacillati</taxon>
        <taxon>Cyanobacteriota</taxon>
        <taxon>Cyanophyceae</taxon>
        <taxon>Nostocales</taxon>
        <taxon>Nostocaceae</taxon>
        <taxon>Pelatocladus</taxon>
    </lineage>
</organism>